<proteinExistence type="predicted"/>
<dbReference type="EMBL" id="OD579374">
    <property type="protein sequence ID" value="CAD7450838.1"/>
    <property type="molecule type" value="Genomic_DNA"/>
</dbReference>
<evidence type="ECO:0000313" key="1">
    <source>
        <dbReference type="EMBL" id="CAD7450838.1"/>
    </source>
</evidence>
<accession>A0A7R9FCZ7</accession>
<dbReference type="AlphaFoldDB" id="A0A7R9FCZ7"/>
<name>A0A7R9FCZ7_9NEOP</name>
<protein>
    <submittedName>
        <fullName evidence="1">Uncharacterized protein</fullName>
    </submittedName>
</protein>
<reference evidence="1" key="1">
    <citation type="submission" date="2020-11" db="EMBL/GenBank/DDBJ databases">
        <authorList>
            <person name="Tran Van P."/>
        </authorList>
    </citation>
    <scope>NUCLEOTIDE SEQUENCE</scope>
</reference>
<sequence length="104" mass="12248">MYEIYNWEKIYKIDHKTRPLDKRLRPFELPDANPFKRRYNDHTPEYMPKALRPAGKQKGMFYQYTPPSGQRSNSGRVSQFLMRCGLVKMCSDIAEPSCGVLMVQ</sequence>
<organism evidence="1">
    <name type="scientific">Timema bartmani</name>
    <dbReference type="NCBI Taxonomy" id="61472"/>
    <lineage>
        <taxon>Eukaryota</taxon>
        <taxon>Metazoa</taxon>
        <taxon>Ecdysozoa</taxon>
        <taxon>Arthropoda</taxon>
        <taxon>Hexapoda</taxon>
        <taxon>Insecta</taxon>
        <taxon>Pterygota</taxon>
        <taxon>Neoptera</taxon>
        <taxon>Polyneoptera</taxon>
        <taxon>Phasmatodea</taxon>
        <taxon>Timematodea</taxon>
        <taxon>Timematoidea</taxon>
        <taxon>Timematidae</taxon>
        <taxon>Timema</taxon>
    </lineage>
</organism>
<gene>
    <name evidence="1" type="ORF">TBIB3V08_LOCUS13107</name>
</gene>